<dbReference type="EMBL" id="JABSTU010000005">
    <property type="protein sequence ID" value="KAH8031494.1"/>
    <property type="molecule type" value="Genomic_DNA"/>
</dbReference>
<reference evidence="2" key="2">
    <citation type="submission" date="2021-09" db="EMBL/GenBank/DDBJ databases">
        <authorList>
            <person name="Jia N."/>
            <person name="Wang J."/>
            <person name="Shi W."/>
            <person name="Du L."/>
            <person name="Sun Y."/>
            <person name="Zhan W."/>
            <person name="Jiang J."/>
            <person name="Wang Q."/>
            <person name="Zhang B."/>
            <person name="Ji P."/>
            <person name="Sakyi L.B."/>
            <person name="Cui X."/>
            <person name="Yuan T."/>
            <person name="Jiang B."/>
            <person name="Yang W."/>
            <person name="Lam T.T.-Y."/>
            <person name="Chang Q."/>
            <person name="Ding S."/>
            <person name="Wang X."/>
            <person name="Zhu J."/>
            <person name="Ruan X."/>
            <person name="Zhao L."/>
            <person name="Wei J."/>
            <person name="Que T."/>
            <person name="Du C."/>
            <person name="Cheng J."/>
            <person name="Dai P."/>
            <person name="Han X."/>
            <person name="Huang E."/>
            <person name="Gao Y."/>
            <person name="Liu J."/>
            <person name="Shao H."/>
            <person name="Ye R."/>
            <person name="Li L."/>
            <person name="Wei W."/>
            <person name="Wang X."/>
            <person name="Wang C."/>
            <person name="Huo Q."/>
            <person name="Li W."/>
            <person name="Guo W."/>
            <person name="Chen H."/>
            <person name="Chen S."/>
            <person name="Zhou L."/>
            <person name="Zhou L."/>
            <person name="Ni X."/>
            <person name="Tian J."/>
            <person name="Zhou Y."/>
            <person name="Sheng Y."/>
            <person name="Liu T."/>
            <person name="Pan Y."/>
            <person name="Xia L."/>
            <person name="Li J."/>
            <person name="Zhao F."/>
            <person name="Cao W."/>
        </authorList>
    </citation>
    <scope>NUCLEOTIDE SEQUENCE</scope>
    <source>
        <strain evidence="2">Rmic-2018</strain>
        <tissue evidence="2">Larvae</tissue>
    </source>
</reference>
<keyword evidence="3" id="KW-1185">Reference proteome</keyword>
<dbReference type="AlphaFoldDB" id="A0A9J6EAZ2"/>
<evidence type="ECO:0000256" key="1">
    <source>
        <dbReference type="SAM" id="MobiDB-lite"/>
    </source>
</evidence>
<evidence type="ECO:0000313" key="3">
    <source>
        <dbReference type="Proteomes" id="UP000821866"/>
    </source>
</evidence>
<protein>
    <submittedName>
        <fullName evidence="2">Uncharacterized protein</fullName>
    </submittedName>
</protein>
<proteinExistence type="predicted"/>
<organism evidence="2 3">
    <name type="scientific">Rhipicephalus microplus</name>
    <name type="common">Cattle tick</name>
    <name type="synonym">Boophilus microplus</name>
    <dbReference type="NCBI Taxonomy" id="6941"/>
    <lineage>
        <taxon>Eukaryota</taxon>
        <taxon>Metazoa</taxon>
        <taxon>Ecdysozoa</taxon>
        <taxon>Arthropoda</taxon>
        <taxon>Chelicerata</taxon>
        <taxon>Arachnida</taxon>
        <taxon>Acari</taxon>
        <taxon>Parasitiformes</taxon>
        <taxon>Ixodida</taxon>
        <taxon>Ixodoidea</taxon>
        <taxon>Ixodidae</taxon>
        <taxon>Rhipicephalinae</taxon>
        <taxon>Rhipicephalus</taxon>
        <taxon>Boophilus</taxon>
    </lineage>
</organism>
<sequence>MEVRLLCDELPKILRRRRRRDGAFRTQRQPGKALMVKPYLPKLHRVHMLVEPEMGTMTRPPHGTRTSSNPLGHRPRRREVDRVDVMDDDNSNDNNDNSCVVVCSAHVLTQRPIPPDTIVCTYGPGITASSPFPVDGVCDFIVLEQMPSSTPGDFGGPWPTGVQHFVDTAAQYSKTEFVAAFDYETIRMPDMYISKAHLYEDDSIYKECKILPPNLLKEPHDMTEHHVYFYDLYSALKHASDIDKFRDQGMKTTALSVSVGVYGRWYNVKGLKDEDKFSPGEGCFQRFIKEQMASIATVCEGWKYEIAKSESYSCEYAMDPNTTRTFAYDTPKTLNYKLCMSKKNVTSLQYGFTVARLEYSDVSNVCGLGKFPLLTTVKKTLTFLKNYKSADDFEECLKYQANRRTGEKRATLDDE</sequence>
<gene>
    <name evidence="2" type="ORF">HPB51_017767</name>
</gene>
<comment type="caution">
    <text evidence="2">The sequence shown here is derived from an EMBL/GenBank/DDBJ whole genome shotgun (WGS) entry which is preliminary data.</text>
</comment>
<name>A0A9J6EAZ2_RHIMP</name>
<evidence type="ECO:0000313" key="2">
    <source>
        <dbReference type="EMBL" id="KAH8031494.1"/>
    </source>
</evidence>
<reference evidence="2" key="1">
    <citation type="journal article" date="2020" name="Cell">
        <title>Large-Scale Comparative Analyses of Tick Genomes Elucidate Their Genetic Diversity and Vector Capacities.</title>
        <authorList>
            <consortium name="Tick Genome and Microbiome Consortium (TIGMIC)"/>
            <person name="Jia N."/>
            <person name="Wang J."/>
            <person name="Shi W."/>
            <person name="Du L."/>
            <person name="Sun Y."/>
            <person name="Zhan W."/>
            <person name="Jiang J.F."/>
            <person name="Wang Q."/>
            <person name="Zhang B."/>
            <person name="Ji P."/>
            <person name="Bell-Sakyi L."/>
            <person name="Cui X.M."/>
            <person name="Yuan T.T."/>
            <person name="Jiang B.G."/>
            <person name="Yang W.F."/>
            <person name="Lam T.T."/>
            <person name="Chang Q.C."/>
            <person name="Ding S.J."/>
            <person name="Wang X.J."/>
            <person name="Zhu J.G."/>
            <person name="Ruan X.D."/>
            <person name="Zhao L."/>
            <person name="Wei J.T."/>
            <person name="Ye R.Z."/>
            <person name="Que T.C."/>
            <person name="Du C.H."/>
            <person name="Zhou Y.H."/>
            <person name="Cheng J.X."/>
            <person name="Dai P.F."/>
            <person name="Guo W.B."/>
            <person name="Han X.H."/>
            <person name="Huang E.J."/>
            <person name="Li L.F."/>
            <person name="Wei W."/>
            <person name="Gao Y.C."/>
            <person name="Liu J.Z."/>
            <person name="Shao H.Z."/>
            <person name="Wang X."/>
            <person name="Wang C.C."/>
            <person name="Yang T.C."/>
            <person name="Huo Q.B."/>
            <person name="Li W."/>
            <person name="Chen H.Y."/>
            <person name="Chen S.E."/>
            <person name="Zhou L.G."/>
            <person name="Ni X.B."/>
            <person name="Tian J.H."/>
            <person name="Sheng Y."/>
            <person name="Liu T."/>
            <person name="Pan Y.S."/>
            <person name="Xia L.Y."/>
            <person name="Li J."/>
            <person name="Zhao F."/>
            <person name="Cao W.C."/>
        </authorList>
    </citation>
    <scope>NUCLEOTIDE SEQUENCE</scope>
    <source>
        <strain evidence="2">Rmic-2018</strain>
    </source>
</reference>
<dbReference type="Proteomes" id="UP000821866">
    <property type="component" value="Chromosome 3"/>
</dbReference>
<accession>A0A9J6EAZ2</accession>
<feature type="region of interest" description="Disordered" evidence="1">
    <location>
        <begin position="54"/>
        <end position="79"/>
    </location>
</feature>